<dbReference type="GO" id="GO:0010150">
    <property type="term" value="P:leaf senescence"/>
    <property type="evidence" value="ECO:0007669"/>
    <property type="project" value="UniProtKB-ARBA"/>
</dbReference>
<organism evidence="3 4">
    <name type="scientific">Heracleum sosnowskyi</name>
    <dbReference type="NCBI Taxonomy" id="360622"/>
    <lineage>
        <taxon>Eukaryota</taxon>
        <taxon>Viridiplantae</taxon>
        <taxon>Streptophyta</taxon>
        <taxon>Embryophyta</taxon>
        <taxon>Tracheophyta</taxon>
        <taxon>Spermatophyta</taxon>
        <taxon>Magnoliopsida</taxon>
        <taxon>eudicotyledons</taxon>
        <taxon>Gunneridae</taxon>
        <taxon>Pentapetalae</taxon>
        <taxon>asterids</taxon>
        <taxon>campanulids</taxon>
        <taxon>Apiales</taxon>
        <taxon>Apiaceae</taxon>
        <taxon>Apioideae</taxon>
        <taxon>apioid superclade</taxon>
        <taxon>Tordylieae</taxon>
        <taxon>Tordyliinae</taxon>
        <taxon>Heracleum</taxon>
    </lineage>
</organism>
<dbReference type="InterPro" id="IPR007608">
    <property type="entry name" value="Senescence_reg_S40"/>
</dbReference>
<gene>
    <name evidence="3" type="ORF">POM88_003014</name>
</gene>
<protein>
    <submittedName>
        <fullName evidence="3">Senescence regulator</fullName>
    </submittedName>
</protein>
<accession>A0AAD8JH74</accession>
<evidence type="ECO:0000256" key="2">
    <source>
        <dbReference type="SAM" id="MobiDB-lite"/>
    </source>
</evidence>
<evidence type="ECO:0000313" key="4">
    <source>
        <dbReference type="Proteomes" id="UP001237642"/>
    </source>
</evidence>
<evidence type="ECO:0000256" key="1">
    <source>
        <dbReference type="ARBA" id="ARBA00034773"/>
    </source>
</evidence>
<dbReference type="EMBL" id="JAUIZM010000001">
    <property type="protein sequence ID" value="KAK1403409.1"/>
    <property type="molecule type" value="Genomic_DNA"/>
</dbReference>
<evidence type="ECO:0000313" key="3">
    <source>
        <dbReference type="EMBL" id="KAK1403409.1"/>
    </source>
</evidence>
<reference evidence="3" key="1">
    <citation type="submission" date="2023-02" db="EMBL/GenBank/DDBJ databases">
        <title>Genome of toxic invasive species Heracleum sosnowskyi carries increased number of genes despite the absence of recent whole-genome duplications.</title>
        <authorList>
            <person name="Schelkunov M."/>
            <person name="Shtratnikova V."/>
            <person name="Makarenko M."/>
            <person name="Klepikova A."/>
            <person name="Omelchenko D."/>
            <person name="Novikova G."/>
            <person name="Obukhova E."/>
            <person name="Bogdanov V."/>
            <person name="Penin A."/>
            <person name="Logacheva M."/>
        </authorList>
    </citation>
    <scope>NUCLEOTIDE SEQUENCE</scope>
    <source>
        <strain evidence="3">Hsosn_3</strain>
        <tissue evidence="3">Leaf</tissue>
    </source>
</reference>
<comment type="caution">
    <text evidence="3">The sequence shown here is derived from an EMBL/GenBank/DDBJ whole genome shotgun (WGS) entry which is preliminary data.</text>
</comment>
<feature type="region of interest" description="Disordered" evidence="2">
    <location>
        <begin position="108"/>
        <end position="130"/>
    </location>
</feature>
<dbReference type="AlphaFoldDB" id="A0AAD8JH74"/>
<dbReference type="PANTHER" id="PTHR46525:SF17">
    <property type="entry name" value="SENESCENCE REGULATOR S40"/>
    <property type="match status" value="1"/>
</dbReference>
<proteinExistence type="inferred from homology"/>
<dbReference type="Proteomes" id="UP001237642">
    <property type="component" value="Unassembled WGS sequence"/>
</dbReference>
<reference evidence="3" key="2">
    <citation type="submission" date="2023-05" db="EMBL/GenBank/DDBJ databases">
        <authorList>
            <person name="Schelkunov M.I."/>
        </authorList>
    </citation>
    <scope>NUCLEOTIDE SEQUENCE</scope>
    <source>
        <strain evidence="3">Hsosn_3</strain>
        <tissue evidence="3">Leaf</tissue>
    </source>
</reference>
<dbReference type="PANTHER" id="PTHR46525">
    <property type="entry name" value="EMB|CAB72159.1"/>
    <property type="match status" value="1"/>
</dbReference>
<feature type="compositionally biased region" description="Basic and acidic residues" evidence="2">
    <location>
        <begin position="55"/>
        <end position="64"/>
    </location>
</feature>
<feature type="region of interest" description="Disordered" evidence="2">
    <location>
        <begin position="41"/>
        <end position="68"/>
    </location>
</feature>
<keyword evidence="4" id="KW-1185">Reference proteome</keyword>
<comment type="similarity">
    <text evidence="1">Belongs to the senescence regulator S40 family.</text>
</comment>
<dbReference type="Pfam" id="PF04520">
    <property type="entry name" value="Senescence_reg"/>
    <property type="match status" value="1"/>
</dbReference>
<sequence length="147" mass="16698">MAAKKNYLYFGSEKVSPVSTEFEFDESDIWNSTQVVSTEPRRSFFGARAPKKPMKRNDHDKDVSSKSLPVNVPDWSKILGSEYKNRTVEIDDHGIDDEGDERVPPHEYLARTRGASGSVQEGAGRTLKGRDMRMVRNAIWKQTGFED</sequence>
<name>A0AAD8JH74_9APIA</name>